<dbReference type="Gene3D" id="2.60.300.12">
    <property type="entry name" value="HesB-like domain"/>
    <property type="match status" value="1"/>
</dbReference>
<organism evidence="2 3">
    <name type="scientific">Candidatus Muproteobacteria bacterium RBG_16_62_13</name>
    <dbReference type="NCBI Taxonomy" id="1817756"/>
    <lineage>
        <taxon>Bacteria</taxon>
        <taxon>Pseudomonadati</taxon>
        <taxon>Pseudomonadota</taxon>
        <taxon>Candidatus Muproteobacteria</taxon>
    </lineage>
</organism>
<evidence type="ECO:0000259" key="1">
    <source>
        <dbReference type="Pfam" id="PF01521"/>
    </source>
</evidence>
<dbReference type="EMBL" id="MFSQ01000023">
    <property type="protein sequence ID" value="OGI41270.1"/>
    <property type="molecule type" value="Genomic_DNA"/>
</dbReference>
<protein>
    <recommendedName>
        <fullName evidence="1">Core domain-containing protein</fullName>
    </recommendedName>
</protein>
<dbReference type="InterPro" id="IPR035903">
    <property type="entry name" value="HesB-like_dom_sf"/>
</dbReference>
<comment type="caution">
    <text evidence="2">The sequence shown here is derived from an EMBL/GenBank/DDBJ whole genome shotgun (WGS) entry which is preliminary data.</text>
</comment>
<accession>A0A1F6T825</accession>
<dbReference type="STRING" id="1817756.A2140_06695"/>
<dbReference type="SUPFAM" id="SSF89360">
    <property type="entry name" value="HesB-like domain"/>
    <property type="match status" value="1"/>
</dbReference>
<dbReference type="Proteomes" id="UP000178379">
    <property type="component" value="Unassembled WGS sequence"/>
</dbReference>
<dbReference type="InterPro" id="IPR000361">
    <property type="entry name" value="ATAP_core_dom"/>
</dbReference>
<name>A0A1F6T825_9PROT</name>
<sequence length="107" mass="11455">MIRITPAAAAQVRLAAEQNQSQNQPLRIAIAIEGDGSFQYGLGFDEKKDNDVLLSSEGIDIVVSNHCSEALLGAVLDYVELNPGEFRFIFTNPNDPAHGATGDKPGN</sequence>
<evidence type="ECO:0000313" key="3">
    <source>
        <dbReference type="Proteomes" id="UP000178379"/>
    </source>
</evidence>
<proteinExistence type="predicted"/>
<evidence type="ECO:0000313" key="2">
    <source>
        <dbReference type="EMBL" id="OGI41270.1"/>
    </source>
</evidence>
<feature type="domain" description="Core" evidence="1">
    <location>
        <begin position="2"/>
        <end position="94"/>
    </location>
</feature>
<reference evidence="2 3" key="1">
    <citation type="journal article" date="2016" name="Nat. Commun.">
        <title>Thousands of microbial genomes shed light on interconnected biogeochemical processes in an aquifer system.</title>
        <authorList>
            <person name="Anantharaman K."/>
            <person name="Brown C.T."/>
            <person name="Hug L.A."/>
            <person name="Sharon I."/>
            <person name="Castelle C.J."/>
            <person name="Probst A.J."/>
            <person name="Thomas B.C."/>
            <person name="Singh A."/>
            <person name="Wilkins M.J."/>
            <person name="Karaoz U."/>
            <person name="Brodie E.L."/>
            <person name="Williams K.H."/>
            <person name="Hubbard S.S."/>
            <person name="Banfield J.F."/>
        </authorList>
    </citation>
    <scope>NUCLEOTIDE SEQUENCE [LARGE SCALE GENOMIC DNA]</scope>
</reference>
<gene>
    <name evidence="2" type="ORF">A2140_06695</name>
</gene>
<dbReference type="Pfam" id="PF01521">
    <property type="entry name" value="Fe-S_biosyn"/>
    <property type="match status" value="1"/>
</dbReference>
<dbReference type="AlphaFoldDB" id="A0A1F6T825"/>